<evidence type="ECO:0000256" key="1">
    <source>
        <dbReference type="SAM" id="Phobius"/>
    </source>
</evidence>
<dbReference type="EMBL" id="JAGGJA010000008">
    <property type="protein sequence ID" value="MCW9707870.1"/>
    <property type="molecule type" value="Genomic_DNA"/>
</dbReference>
<reference evidence="2 3" key="1">
    <citation type="submission" date="2021-03" db="EMBL/GenBank/DDBJ databases">
        <title>Aliifodinibius sp. nov., a new bacterium isolated from saline soil.</title>
        <authorList>
            <person name="Galisteo C."/>
            <person name="De La Haba R."/>
            <person name="Sanchez-Porro C."/>
            <person name="Ventosa A."/>
        </authorList>
    </citation>
    <scope>NUCLEOTIDE SEQUENCE [LARGE SCALE GENOMIC DNA]</scope>
    <source>
        <strain evidence="2 3">1BSP15-2V2</strain>
    </source>
</reference>
<feature type="transmembrane region" description="Helical" evidence="1">
    <location>
        <begin position="116"/>
        <end position="135"/>
    </location>
</feature>
<evidence type="ECO:0000313" key="2">
    <source>
        <dbReference type="EMBL" id="MCW9707870.1"/>
    </source>
</evidence>
<accession>A0ABT3PPU0</accession>
<feature type="transmembrane region" description="Helical" evidence="1">
    <location>
        <begin position="194"/>
        <end position="212"/>
    </location>
</feature>
<keyword evidence="1" id="KW-1133">Transmembrane helix</keyword>
<name>A0ABT3PPU0_9BACT</name>
<feature type="transmembrane region" description="Helical" evidence="1">
    <location>
        <begin position="74"/>
        <end position="96"/>
    </location>
</feature>
<comment type="caution">
    <text evidence="2">The sequence shown here is derived from an EMBL/GenBank/DDBJ whole genome shotgun (WGS) entry which is preliminary data.</text>
</comment>
<dbReference type="Proteomes" id="UP001207918">
    <property type="component" value="Unassembled WGS sequence"/>
</dbReference>
<dbReference type="RefSeq" id="WP_265766659.1">
    <property type="nucleotide sequence ID" value="NZ_JAGGJA010000008.1"/>
</dbReference>
<keyword evidence="3" id="KW-1185">Reference proteome</keyword>
<evidence type="ECO:0000313" key="3">
    <source>
        <dbReference type="Proteomes" id="UP001207918"/>
    </source>
</evidence>
<sequence length="246" mass="26976">MHHKKLSTSCLTTPEYIKDKHLDRISADSGLPLTGRLQYRGPARLISDLMNPLFLPPLVLAILSWELGLPGSTISWITGLSLLFHTAIPLAVTFYLLKNGHITSPDLPRRSARTRLFGYSIASCFIAFVGLGATVPVTHPLIAMVALIYLVNPVIGLLINLKWKVSIHTAALSSAGAIFLGLTLPGLTEFTADTFILSLTILLLLLPLMIWSRYRLGAHSYAELLGGIASGFLLTIIELYLFNIMW</sequence>
<protein>
    <recommendedName>
        <fullName evidence="4">PAP2 superfamily protein</fullName>
    </recommendedName>
</protein>
<keyword evidence="1" id="KW-0472">Membrane</keyword>
<feature type="transmembrane region" description="Helical" evidence="1">
    <location>
        <begin position="49"/>
        <end position="68"/>
    </location>
</feature>
<keyword evidence="1" id="KW-0812">Transmembrane</keyword>
<evidence type="ECO:0008006" key="4">
    <source>
        <dbReference type="Google" id="ProtNLM"/>
    </source>
</evidence>
<organism evidence="2 3">
    <name type="scientific">Fodinibius salsisoli</name>
    <dbReference type="NCBI Taxonomy" id="2820877"/>
    <lineage>
        <taxon>Bacteria</taxon>
        <taxon>Pseudomonadati</taxon>
        <taxon>Balneolota</taxon>
        <taxon>Balneolia</taxon>
        <taxon>Balneolales</taxon>
        <taxon>Balneolaceae</taxon>
        <taxon>Fodinibius</taxon>
    </lineage>
</organism>
<feature type="transmembrane region" description="Helical" evidence="1">
    <location>
        <begin position="171"/>
        <end position="188"/>
    </location>
</feature>
<proteinExistence type="predicted"/>
<gene>
    <name evidence="2" type="ORF">J6I44_13460</name>
</gene>
<feature type="transmembrane region" description="Helical" evidence="1">
    <location>
        <begin position="141"/>
        <end position="159"/>
    </location>
</feature>
<feature type="transmembrane region" description="Helical" evidence="1">
    <location>
        <begin position="224"/>
        <end position="242"/>
    </location>
</feature>